<dbReference type="Proteomes" id="UP000002033">
    <property type="component" value="Chromosome"/>
</dbReference>
<dbReference type="OrthoDB" id="8456223at2"/>
<dbReference type="STRING" id="582899.Hden_1182"/>
<name>D8JVV6_HYPDA</name>
<dbReference type="HOGENOM" id="CLU_2666140_0_0_5"/>
<evidence type="ECO:0000313" key="1">
    <source>
        <dbReference type="EMBL" id="ADJ22995.1"/>
    </source>
</evidence>
<sequence length="75" mass="8064">MHISQVKPGDTLIADDGFSCLDPDQRVTVHSDDCGLFVPCRCGQHYLDGQLNAVGDLVGLYPPVEFKTIQTGAST</sequence>
<dbReference type="EMBL" id="CP002083">
    <property type="protein sequence ID" value="ADJ22995.1"/>
    <property type="molecule type" value="Genomic_DNA"/>
</dbReference>
<organism evidence="1 2">
    <name type="scientific">Hyphomicrobium denitrificans (strain ATCC 51888 / DSM 1869 / NCIMB 11706 / TK 0415)</name>
    <dbReference type="NCBI Taxonomy" id="582899"/>
    <lineage>
        <taxon>Bacteria</taxon>
        <taxon>Pseudomonadati</taxon>
        <taxon>Pseudomonadota</taxon>
        <taxon>Alphaproteobacteria</taxon>
        <taxon>Hyphomicrobiales</taxon>
        <taxon>Hyphomicrobiaceae</taxon>
        <taxon>Hyphomicrobium</taxon>
    </lineage>
</organism>
<accession>D8JVV6</accession>
<evidence type="ECO:0000313" key="2">
    <source>
        <dbReference type="Proteomes" id="UP000002033"/>
    </source>
</evidence>
<dbReference type="KEGG" id="hdn:Hden_1182"/>
<dbReference type="AlphaFoldDB" id="D8JVV6"/>
<gene>
    <name evidence="1" type="ordered locus">Hden_1182</name>
</gene>
<reference evidence="2" key="1">
    <citation type="journal article" date="2011" name="J. Bacteriol.">
        <title>Genome sequences of eight morphologically diverse alphaproteobacteria.</title>
        <authorList>
            <consortium name="US DOE Joint Genome Institute"/>
            <person name="Brown P.J."/>
            <person name="Kysela D.T."/>
            <person name="Buechlein A."/>
            <person name="Hemmerich C."/>
            <person name="Brun Y.V."/>
        </authorList>
    </citation>
    <scope>NUCLEOTIDE SEQUENCE [LARGE SCALE GENOMIC DNA]</scope>
    <source>
        <strain evidence="2">ATCC 51888 / DSM 1869 / NCIB 11706 / TK 0415</strain>
    </source>
</reference>
<dbReference type="RefSeq" id="WP_013215210.1">
    <property type="nucleotide sequence ID" value="NC_014313.1"/>
</dbReference>
<keyword evidence="2" id="KW-1185">Reference proteome</keyword>
<protein>
    <submittedName>
        <fullName evidence="1">Uncharacterized protein</fullName>
    </submittedName>
</protein>
<proteinExistence type="predicted"/>